<dbReference type="EMBL" id="CP111017">
    <property type="protein sequence ID" value="WAR07838.1"/>
    <property type="molecule type" value="Genomic_DNA"/>
</dbReference>
<sequence>MNEVQKYLEYTIPREDSVYCVEFCSSENCSQLLGVGTEAKVSIYQLKFKDDDDDVDDFEFEQLYDFQNGCRVTAIAWSPESSLVSLPKLLRLAVAGSDRRIRVFSTDLKGDDSVQVLEGHTDFVNSLTFDPDSGTQLASVGDDQWCRIWDRDGNQQLAFPLGAPGMSVCWHREEPMKVMVALKTGVIKIFSLTQEEQLMSFEAGPGPLMEADWSAGNKGLLIGAACGQDRPVERRQIHVEGTRHFRWAKCSDSLVATVGRPGRQIKVFNSKHQQTPITISQPITYTVSWHQRLPVLAAGGDQKVHVYCFDAL</sequence>
<dbReference type="InterPro" id="IPR001680">
    <property type="entry name" value="WD40_rpt"/>
</dbReference>
<feature type="repeat" description="WD" evidence="1">
    <location>
        <begin position="117"/>
        <end position="159"/>
    </location>
</feature>
<evidence type="ECO:0000256" key="1">
    <source>
        <dbReference type="PROSITE-ProRule" id="PRU00221"/>
    </source>
</evidence>
<dbReference type="SUPFAM" id="SSF50978">
    <property type="entry name" value="WD40 repeat-like"/>
    <property type="match status" value="1"/>
</dbReference>
<reference evidence="2" key="1">
    <citation type="submission" date="2022-11" db="EMBL/GenBank/DDBJ databases">
        <title>Centuries of genome instability and evolution in soft-shell clam transmissible cancer (bioRxiv).</title>
        <authorList>
            <person name="Hart S.F.M."/>
            <person name="Yonemitsu M.A."/>
            <person name="Giersch R.M."/>
            <person name="Beal B.F."/>
            <person name="Arriagada G."/>
            <person name="Davis B.W."/>
            <person name="Ostrander E.A."/>
            <person name="Goff S.P."/>
            <person name="Metzger M.J."/>
        </authorList>
    </citation>
    <scope>NUCLEOTIDE SEQUENCE</scope>
    <source>
        <strain evidence="2">MELC-2E11</strain>
        <tissue evidence="2">Siphon/mantle</tissue>
    </source>
</reference>
<keyword evidence="1" id="KW-0853">WD repeat</keyword>
<dbReference type="InterPro" id="IPR037626">
    <property type="entry name" value="NUP37"/>
</dbReference>
<organism evidence="2 3">
    <name type="scientific">Mya arenaria</name>
    <name type="common">Soft-shell clam</name>
    <dbReference type="NCBI Taxonomy" id="6604"/>
    <lineage>
        <taxon>Eukaryota</taxon>
        <taxon>Metazoa</taxon>
        <taxon>Spiralia</taxon>
        <taxon>Lophotrochozoa</taxon>
        <taxon>Mollusca</taxon>
        <taxon>Bivalvia</taxon>
        <taxon>Autobranchia</taxon>
        <taxon>Heteroconchia</taxon>
        <taxon>Euheterodonta</taxon>
        <taxon>Imparidentia</taxon>
        <taxon>Neoheterodontei</taxon>
        <taxon>Myida</taxon>
        <taxon>Myoidea</taxon>
        <taxon>Myidae</taxon>
        <taxon>Mya</taxon>
    </lineage>
</organism>
<gene>
    <name evidence="2" type="ORF">MAR_017796</name>
</gene>
<dbReference type="InterPro" id="IPR015943">
    <property type="entry name" value="WD40/YVTN_repeat-like_dom_sf"/>
</dbReference>
<evidence type="ECO:0000313" key="3">
    <source>
        <dbReference type="Proteomes" id="UP001164746"/>
    </source>
</evidence>
<dbReference type="InterPro" id="IPR036322">
    <property type="entry name" value="WD40_repeat_dom_sf"/>
</dbReference>
<dbReference type="Pfam" id="PF00400">
    <property type="entry name" value="WD40"/>
    <property type="match status" value="2"/>
</dbReference>
<dbReference type="PANTHER" id="PTHR22806:SF0">
    <property type="entry name" value="NUCLEOPORIN NUP37"/>
    <property type="match status" value="1"/>
</dbReference>
<dbReference type="SMART" id="SM00320">
    <property type="entry name" value="WD40"/>
    <property type="match status" value="6"/>
</dbReference>
<accession>A0ABY7EGP8</accession>
<dbReference type="PROSITE" id="PS50082">
    <property type="entry name" value="WD_REPEATS_2"/>
    <property type="match status" value="1"/>
</dbReference>
<evidence type="ECO:0000313" key="2">
    <source>
        <dbReference type="EMBL" id="WAR07838.1"/>
    </source>
</evidence>
<protein>
    <submittedName>
        <fullName evidence="2">NUP37-like protein</fullName>
    </submittedName>
</protein>
<dbReference type="Gene3D" id="2.130.10.10">
    <property type="entry name" value="YVTN repeat-like/Quinoprotein amine dehydrogenase"/>
    <property type="match status" value="1"/>
</dbReference>
<keyword evidence="3" id="KW-1185">Reference proteome</keyword>
<dbReference type="PROSITE" id="PS50294">
    <property type="entry name" value="WD_REPEATS_REGION"/>
    <property type="match status" value="1"/>
</dbReference>
<dbReference type="PANTHER" id="PTHR22806">
    <property type="entry name" value="NUCLEOPORIN NUP37 P37 -RELATED"/>
    <property type="match status" value="1"/>
</dbReference>
<name>A0ABY7EGP8_MYAAR</name>
<dbReference type="Proteomes" id="UP001164746">
    <property type="component" value="Chromosome 6"/>
</dbReference>
<proteinExistence type="predicted"/>